<keyword evidence="2 5" id="KW-0545">Nucleotide biosynthesis</keyword>
<feature type="binding site" evidence="5">
    <location>
        <position position="32"/>
    </location>
    <ligand>
        <name>AMP</name>
        <dbReference type="ChEBI" id="CHEBI:456215"/>
    </ligand>
</feature>
<comment type="similarity">
    <text evidence="5 6">Belongs to the adenylate kinase family.</text>
</comment>
<dbReference type="GO" id="GO:0005737">
    <property type="term" value="C:cytoplasm"/>
    <property type="evidence" value="ECO:0007669"/>
    <property type="project" value="UniProtKB-SubCell"/>
</dbReference>
<comment type="catalytic activity">
    <reaction evidence="5 7">
        <text>AMP + ATP = 2 ADP</text>
        <dbReference type="Rhea" id="RHEA:12973"/>
        <dbReference type="ChEBI" id="CHEBI:30616"/>
        <dbReference type="ChEBI" id="CHEBI:456215"/>
        <dbReference type="ChEBI" id="CHEBI:456216"/>
        <dbReference type="EC" id="2.7.4.3"/>
    </reaction>
</comment>
<dbReference type="InterPro" id="IPR033690">
    <property type="entry name" value="Adenylat_kinase_CS"/>
</dbReference>
<evidence type="ECO:0000256" key="5">
    <source>
        <dbReference type="HAMAP-Rule" id="MF_00235"/>
    </source>
</evidence>
<keyword evidence="9" id="KW-1185">Reference proteome</keyword>
<dbReference type="RefSeq" id="WP_250724200.1">
    <property type="nucleotide sequence ID" value="NZ_CP098400.1"/>
</dbReference>
<dbReference type="NCBIfam" id="NF011100">
    <property type="entry name" value="PRK14527.1"/>
    <property type="match status" value="1"/>
</dbReference>
<name>A0A9J6ZR05_9BACT</name>
<evidence type="ECO:0000313" key="8">
    <source>
        <dbReference type="EMBL" id="URW80085.1"/>
    </source>
</evidence>
<dbReference type="PROSITE" id="PS00113">
    <property type="entry name" value="ADENYLATE_KINASE"/>
    <property type="match status" value="1"/>
</dbReference>
<comment type="subunit">
    <text evidence="5 7">Monomer.</text>
</comment>
<evidence type="ECO:0000313" key="9">
    <source>
        <dbReference type="Proteomes" id="UP001056426"/>
    </source>
</evidence>
<dbReference type="SUPFAM" id="SSF52540">
    <property type="entry name" value="P-loop containing nucleoside triphosphate hydrolases"/>
    <property type="match status" value="1"/>
</dbReference>
<feature type="binding site" evidence="5">
    <location>
        <begin position="11"/>
        <end position="16"/>
    </location>
    <ligand>
        <name>ATP</name>
        <dbReference type="ChEBI" id="CHEBI:30616"/>
    </ligand>
</feature>
<dbReference type="NCBIfam" id="NF001381">
    <property type="entry name" value="PRK00279.1-3"/>
    <property type="match status" value="1"/>
</dbReference>
<dbReference type="KEGG" id="alkq:M9189_01760"/>
<dbReference type="Proteomes" id="UP001056426">
    <property type="component" value="Chromosome"/>
</dbReference>
<comment type="function">
    <text evidence="5">Catalyzes the reversible transfer of the terminal phosphate group between ATP and AMP. Plays an important role in cellular energy homeostasis and in adenine nucleotide metabolism.</text>
</comment>
<dbReference type="EMBL" id="CP098400">
    <property type="protein sequence ID" value="URW80085.1"/>
    <property type="molecule type" value="Genomic_DNA"/>
</dbReference>
<sequence>MLNVVLFGPPGSGKGTQSEGIIKKYGLAHISTGDILRHEIKEGTELGKTAAEYINRGELVPDALIIEMLENKIDSLANPNGVIFDGFPRTVEQAKALKVMLSGRGQVVDVMINLEVDQEELIARLLKRGETSGRSDDNLETIQKRINVYECQTAPVIGFYKAEGSYRGICGTGTIEEIFERISEALDPCLA</sequence>
<keyword evidence="5 7" id="KW-0067">ATP-binding</keyword>
<keyword evidence="4 5" id="KW-0418">Kinase</keyword>
<feature type="binding site" evidence="5">
    <location>
        <position position="145"/>
    </location>
    <ligand>
        <name>AMP</name>
        <dbReference type="ChEBI" id="CHEBI:456215"/>
    </ligand>
</feature>
<evidence type="ECO:0000256" key="2">
    <source>
        <dbReference type="ARBA" id="ARBA00022727"/>
    </source>
</evidence>
<feature type="binding site" evidence="5">
    <location>
        <position position="128"/>
    </location>
    <ligand>
        <name>ATP</name>
        <dbReference type="ChEBI" id="CHEBI:30616"/>
    </ligand>
</feature>
<dbReference type="Pfam" id="PF00406">
    <property type="entry name" value="ADK"/>
    <property type="match status" value="1"/>
</dbReference>
<dbReference type="AlphaFoldDB" id="A0A9J6ZR05"/>
<comment type="pathway">
    <text evidence="5">Purine metabolism; AMP biosynthesis via salvage pathway; AMP from ADP: step 1/1.</text>
</comment>
<comment type="domain">
    <text evidence="5">Consists of three domains, a large central CORE domain and two small peripheral domains, NMPbind and LID, which undergo movements during catalysis. The LID domain closes over the site of phosphoryl transfer upon ATP binding. Assembling and dissambling the active center during each catalytic cycle provides an effective means to prevent ATP hydrolysis.</text>
</comment>
<dbReference type="NCBIfam" id="NF011105">
    <property type="entry name" value="PRK14532.1"/>
    <property type="match status" value="1"/>
</dbReference>
<feature type="binding site" evidence="5">
    <location>
        <position position="37"/>
    </location>
    <ligand>
        <name>AMP</name>
        <dbReference type="ChEBI" id="CHEBI:456215"/>
    </ligand>
</feature>
<feature type="region of interest" description="NMP" evidence="5">
    <location>
        <begin position="31"/>
        <end position="60"/>
    </location>
</feature>
<keyword evidence="5" id="KW-0963">Cytoplasm</keyword>
<feature type="binding site" evidence="5">
    <location>
        <position position="93"/>
    </location>
    <ligand>
        <name>AMP</name>
        <dbReference type="ChEBI" id="CHEBI:456215"/>
    </ligand>
</feature>
<evidence type="ECO:0000256" key="3">
    <source>
        <dbReference type="ARBA" id="ARBA00022741"/>
    </source>
</evidence>
<dbReference type="PANTHER" id="PTHR23359">
    <property type="entry name" value="NUCLEOTIDE KINASE"/>
    <property type="match status" value="1"/>
</dbReference>
<reference evidence="8" key="2">
    <citation type="submission" date="2022-06" db="EMBL/GenBank/DDBJ databases">
        <title>Xiashengella guii gen. nov. sp. nov., a bacterium isolated form anaerobic digestion tank.</title>
        <authorList>
            <person name="Huang H."/>
        </authorList>
    </citation>
    <scope>NUCLEOTIDE SEQUENCE</scope>
    <source>
        <strain evidence="8">Ai-910</strain>
    </source>
</reference>
<dbReference type="GO" id="GO:0044209">
    <property type="term" value="P:AMP salvage"/>
    <property type="evidence" value="ECO:0007669"/>
    <property type="project" value="UniProtKB-UniRule"/>
</dbReference>
<feature type="binding site" evidence="5">
    <location>
        <begin position="58"/>
        <end position="60"/>
    </location>
    <ligand>
        <name>AMP</name>
        <dbReference type="ChEBI" id="CHEBI:456215"/>
    </ligand>
</feature>
<dbReference type="Gene3D" id="3.40.50.300">
    <property type="entry name" value="P-loop containing nucleotide triphosphate hydrolases"/>
    <property type="match status" value="1"/>
</dbReference>
<dbReference type="InterPro" id="IPR000850">
    <property type="entry name" value="Adenylat/UMP-CMP_kin"/>
</dbReference>
<dbReference type="HAMAP" id="MF_00235">
    <property type="entry name" value="Adenylate_kinase_Adk"/>
    <property type="match status" value="1"/>
</dbReference>
<gene>
    <name evidence="5" type="primary">adk</name>
    <name evidence="8" type="ORF">M9189_01760</name>
</gene>
<dbReference type="NCBIfam" id="NF011104">
    <property type="entry name" value="PRK14531.1"/>
    <property type="match status" value="1"/>
</dbReference>
<dbReference type="EC" id="2.7.4.3" evidence="5 7"/>
<dbReference type="GO" id="GO:0004017">
    <property type="term" value="F:AMP kinase activity"/>
    <property type="evidence" value="ECO:0007669"/>
    <property type="project" value="UniProtKB-UniRule"/>
</dbReference>
<reference evidence="8" key="1">
    <citation type="submission" date="2022-05" db="EMBL/GenBank/DDBJ databases">
        <authorList>
            <person name="Sun X."/>
        </authorList>
    </citation>
    <scope>NUCLEOTIDE SEQUENCE</scope>
    <source>
        <strain evidence="8">Ai-910</strain>
    </source>
</reference>
<dbReference type="GO" id="GO:0005524">
    <property type="term" value="F:ATP binding"/>
    <property type="evidence" value="ECO:0007669"/>
    <property type="project" value="UniProtKB-UniRule"/>
</dbReference>
<protein>
    <recommendedName>
        <fullName evidence="5 7">Adenylate kinase</fullName>
        <shortName evidence="5">AK</shortName>
        <ecNumber evidence="5 7">2.7.4.3</ecNumber>
    </recommendedName>
    <alternativeName>
        <fullName evidence="5">ATP-AMP transphosphorylase</fullName>
    </alternativeName>
    <alternativeName>
        <fullName evidence="5">ATP:AMP phosphotransferase</fullName>
    </alternativeName>
    <alternativeName>
        <fullName evidence="5">Adenylate monophosphate kinase</fullName>
    </alternativeName>
</protein>
<feature type="binding site" evidence="5">
    <location>
        <position position="173"/>
    </location>
    <ligand>
        <name>ATP</name>
        <dbReference type="ChEBI" id="CHEBI:30616"/>
    </ligand>
</feature>
<keyword evidence="3 5" id="KW-0547">Nucleotide-binding</keyword>
<dbReference type="InterPro" id="IPR027417">
    <property type="entry name" value="P-loop_NTPase"/>
</dbReference>
<feature type="binding site" evidence="5">
    <location>
        <position position="134"/>
    </location>
    <ligand>
        <name>AMP</name>
        <dbReference type="ChEBI" id="CHEBI:456215"/>
    </ligand>
</feature>
<feature type="binding site" evidence="5">
    <location>
        <begin position="86"/>
        <end position="89"/>
    </location>
    <ligand>
        <name>AMP</name>
        <dbReference type="ChEBI" id="CHEBI:456215"/>
    </ligand>
</feature>
<dbReference type="CDD" id="cd01428">
    <property type="entry name" value="ADK"/>
    <property type="match status" value="1"/>
</dbReference>
<dbReference type="PRINTS" id="PR00094">
    <property type="entry name" value="ADENYLTKNASE"/>
</dbReference>
<organism evidence="8 9">
    <name type="scientific">Xiashengella succiniciproducens</name>
    <dbReference type="NCBI Taxonomy" id="2949635"/>
    <lineage>
        <taxon>Bacteria</taxon>
        <taxon>Pseudomonadati</taxon>
        <taxon>Bacteroidota</taxon>
        <taxon>Bacteroidia</taxon>
        <taxon>Marinilabiliales</taxon>
        <taxon>Marinilabiliaceae</taxon>
        <taxon>Xiashengella</taxon>
    </lineage>
</organism>
<keyword evidence="1 5" id="KW-0808">Transferase</keyword>
<proteinExistence type="inferred from homology"/>
<evidence type="ECO:0000256" key="6">
    <source>
        <dbReference type="RuleBase" id="RU003330"/>
    </source>
</evidence>
<evidence type="ECO:0000256" key="7">
    <source>
        <dbReference type="RuleBase" id="RU003331"/>
    </source>
</evidence>
<evidence type="ECO:0000256" key="1">
    <source>
        <dbReference type="ARBA" id="ARBA00022679"/>
    </source>
</evidence>
<evidence type="ECO:0000256" key="4">
    <source>
        <dbReference type="ARBA" id="ARBA00022777"/>
    </source>
</evidence>
<comment type="caution">
    <text evidence="5">Lacks conserved residue(s) required for the propagation of feature annotation.</text>
</comment>
<comment type="subcellular location">
    <subcellularLocation>
        <location evidence="5 7">Cytoplasm</location>
    </subcellularLocation>
</comment>
<accession>A0A9J6ZR05</accession>